<protein>
    <submittedName>
        <fullName evidence="2">Uncharacterized protein</fullName>
    </submittedName>
</protein>
<evidence type="ECO:0000256" key="1">
    <source>
        <dbReference type="SAM" id="Phobius"/>
    </source>
</evidence>
<dbReference type="CTD" id="6758293"/>
<feature type="transmembrane region" description="Helical" evidence="1">
    <location>
        <begin position="286"/>
        <end position="309"/>
    </location>
</feature>
<keyword evidence="1" id="KW-1133">Transmembrane helix</keyword>
<feature type="transmembrane region" description="Helical" evidence="1">
    <location>
        <begin position="315"/>
        <end position="340"/>
    </location>
</feature>
<dbReference type="HOGENOM" id="CLU_608808_0_0_1"/>
<dbReference type="RefSeq" id="XP_002117080.1">
    <property type="nucleotide sequence ID" value="XM_002117044.1"/>
</dbReference>
<feature type="transmembrane region" description="Helical" evidence="1">
    <location>
        <begin position="130"/>
        <end position="155"/>
    </location>
</feature>
<accession>B3SA70</accession>
<feature type="transmembrane region" description="Helical" evidence="1">
    <location>
        <begin position="34"/>
        <end position="58"/>
    </location>
</feature>
<keyword evidence="1" id="KW-0472">Membrane</keyword>
<dbReference type="AlphaFoldDB" id="B3SA70"/>
<dbReference type="PANTHER" id="PTHR23320:SF142">
    <property type="entry name" value="MARVEL DOMAIN-CONTAINING PROTEIN"/>
    <property type="match status" value="1"/>
</dbReference>
<dbReference type="Proteomes" id="UP000009022">
    <property type="component" value="Unassembled WGS sequence"/>
</dbReference>
<keyword evidence="1" id="KW-0812">Transmembrane</keyword>
<evidence type="ECO:0000313" key="2">
    <source>
        <dbReference type="EMBL" id="EDV20386.1"/>
    </source>
</evidence>
<sequence length="450" mass="49642">MSAPVTIAQQPGQYLQTSVMHPYVLPIQHKQTSFGISVTMIVLGFASIVTGGIGFGFYGYWRSLSVITGLDIWVGLGYLLAGIFGTVVHTNQRNPHLMHCYYAFSIISLIFSILQFGISIPAIIYSYYGIIWHAILSLVMSIVGFALIVTIVIILSRNIYCQPGLTNPGVVQYHGHQQAATIVQYQGGQQRMVAMQPNQPVMVMQPTQPIYVSQAPGGQYPAVPPQTVINSPQTTQVVQPAQPIQYQQIQELPKKQPAQPSEYLLAGIFGTIVHTNQRNPHLMHCYYAFSIISLIFSILQFGISIPAIIYSYYGIIWHAILSLVMSIVGFALIVTIVIILSRNIYCQPGLTNPGVVQYHGHQQAATIVQYQGGQQRMVAMQPNQPVMVMQPTQPIYVSQAPGGQYPAVPPQTVINSPQTTQVVQPAQPIQYQQIQELPKKQPAQPSEVSM</sequence>
<dbReference type="InterPro" id="IPR030417">
    <property type="entry name" value="MS4A"/>
</dbReference>
<reference evidence="2 3" key="1">
    <citation type="journal article" date="2008" name="Nature">
        <title>The Trichoplax genome and the nature of placozoans.</title>
        <authorList>
            <person name="Srivastava M."/>
            <person name="Begovic E."/>
            <person name="Chapman J."/>
            <person name="Putnam N.H."/>
            <person name="Hellsten U."/>
            <person name="Kawashima T."/>
            <person name="Kuo A."/>
            <person name="Mitros T."/>
            <person name="Salamov A."/>
            <person name="Carpenter M.L."/>
            <person name="Signorovitch A.Y."/>
            <person name="Moreno M.A."/>
            <person name="Kamm K."/>
            <person name="Grimwood J."/>
            <person name="Schmutz J."/>
            <person name="Shapiro H."/>
            <person name="Grigoriev I.V."/>
            <person name="Buss L.W."/>
            <person name="Schierwater B."/>
            <person name="Dellaporta S.L."/>
            <person name="Rokhsar D.S."/>
        </authorList>
    </citation>
    <scope>NUCLEOTIDE SEQUENCE [LARGE SCALE GENOMIC DNA]</scope>
    <source>
        <strain evidence="2 3">Grell-BS-1999</strain>
    </source>
</reference>
<dbReference type="PhylomeDB" id="B3SA70"/>
<dbReference type="PANTHER" id="PTHR23320">
    <property type="entry name" value="MEMBRANE-SPANNING 4-DOMAINS SUBFAMILY A MS4A -RELATED"/>
    <property type="match status" value="1"/>
</dbReference>
<name>B3SA70_TRIAD</name>
<feature type="transmembrane region" description="Helical" evidence="1">
    <location>
        <begin position="64"/>
        <end position="88"/>
    </location>
</feature>
<proteinExistence type="predicted"/>
<organism evidence="2 3">
    <name type="scientific">Trichoplax adhaerens</name>
    <name type="common">Trichoplax reptans</name>
    <dbReference type="NCBI Taxonomy" id="10228"/>
    <lineage>
        <taxon>Eukaryota</taxon>
        <taxon>Metazoa</taxon>
        <taxon>Placozoa</taxon>
        <taxon>Uniplacotomia</taxon>
        <taxon>Trichoplacea</taxon>
        <taxon>Trichoplacidae</taxon>
        <taxon>Trichoplax</taxon>
    </lineage>
</organism>
<dbReference type="KEGG" id="tad:TRIADDRAFT_61155"/>
<feature type="transmembrane region" description="Helical" evidence="1">
    <location>
        <begin position="100"/>
        <end position="124"/>
    </location>
</feature>
<gene>
    <name evidence="2" type="ORF">TRIADDRAFT_61155</name>
</gene>
<dbReference type="EMBL" id="DS985260">
    <property type="protein sequence ID" value="EDV20386.1"/>
    <property type="molecule type" value="Genomic_DNA"/>
</dbReference>
<evidence type="ECO:0000313" key="3">
    <source>
        <dbReference type="Proteomes" id="UP000009022"/>
    </source>
</evidence>
<dbReference type="GeneID" id="6758293"/>
<dbReference type="InParanoid" id="B3SA70"/>
<keyword evidence="3" id="KW-1185">Reference proteome</keyword>